<evidence type="ECO:0008006" key="5">
    <source>
        <dbReference type="Google" id="ProtNLM"/>
    </source>
</evidence>
<protein>
    <recommendedName>
        <fullName evidence="5">PE-PGRS family protein</fullName>
    </recommendedName>
</protein>
<reference evidence="2" key="2">
    <citation type="submission" date="2021-08" db="EMBL/GenBank/DDBJ databases">
        <title>Whole genome sequencing of non-tuberculosis mycobacteria type-strains.</title>
        <authorList>
            <person name="Igarashi Y."/>
            <person name="Osugi A."/>
            <person name="Mitarai S."/>
        </authorList>
    </citation>
    <scope>NUCLEOTIDE SEQUENCE</scope>
    <source>
        <strain evidence="2">JCM 30995</strain>
    </source>
</reference>
<sequence>MQLALADGSTDRGTAFNTRATGLLAAGVALAGAGVIAVNPVAPMISAVAQQPAVELTATTGENLDHIMDLLTGPNPIFTALGELGSYYGQVASDSFAGVQDGLEIMWSGGGRVIGLENLIPQVTEFLQQGDTLSAWNAINNDILYNMNGIFQPLFDHTVRGTGEFVPGVMGIGADLTHVWAAVQEVFGDFNFWKTTAKYLYEPITGFTFALSENLTGVPDGIEHTAQDPLDALLNGYITWDSETGENTGQWWGLLTEQGTLSYFLDFLPGKIADALTSTIPVDADPGDAAAAASLLDFGWLDGLFN</sequence>
<organism evidence="2 4">
    <name type="scientific">Mycolicibacter heraklionensis</name>
    <dbReference type="NCBI Taxonomy" id="512402"/>
    <lineage>
        <taxon>Bacteria</taxon>
        <taxon>Bacillati</taxon>
        <taxon>Actinomycetota</taxon>
        <taxon>Actinomycetes</taxon>
        <taxon>Mycobacteriales</taxon>
        <taxon>Mycobacteriaceae</taxon>
        <taxon>Mycolicibacter</taxon>
    </lineage>
</organism>
<dbReference type="AlphaFoldDB" id="A0A9X7WJ74"/>
<dbReference type="Proteomes" id="UP000825008">
    <property type="component" value="Chromosome"/>
</dbReference>
<accession>A0A9X7WJ74</accession>
<evidence type="ECO:0000313" key="2">
    <source>
        <dbReference type="EMBL" id="QZA09240.1"/>
    </source>
</evidence>
<dbReference type="RefSeq" id="WP_047319986.1">
    <property type="nucleotide sequence ID" value="NZ_CP080997.1"/>
</dbReference>
<name>A0A9X7WJ74_9MYCO</name>
<reference evidence="1 3" key="1">
    <citation type="submission" date="2015-05" db="EMBL/GenBank/DDBJ databases">
        <title>Genome sequence of Mycobacterium heraklionense Davo strain.</title>
        <authorList>
            <person name="Greninger A.L."/>
            <person name="Cunningham G."/>
            <person name="Miller S."/>
        </authorList>
    </citation>
    <scope>NUCLEOTIDE SEQUENCE [LARGE SCALE GENOMIC DNA]</scope>
    <source>
        <strain evidence="1 3">Davo</strain>
    </source>
</reference>
<gene>
    <name evidence="1" type="ORF">ABW16_15095</name>
    <name evidence="2" type="ORF">K3U94_08375</name>
</gene>
<dbReference type="Proteomes" id="UP000036464">
    <property type="component" value="Unassembled WGS sequence"/>
</dbReference>
<dbReference type="OrthoDB" id="4764385at2"/>
<proteinExistence type="predicted"/>
<keyword evidence="3" id="KW-1185">Reference proteome</keyword>
<dbReference type="EMBL" id="LDPO01000012">
    <property type="protein sequence ID" value="KLO27890.1"/>
    <property type="molecule type" value="Genomic_DNA"/>
</dbReference>
<evidence type="ECO:0000313" key="1">
    <source>
        <dbReference type="EMBL" id="KLO27890.1"/>
    </source>
</evidence>
<dbReference type="KEGG" id="mher:K3U94_08375"/>
<dbReference type="EMBL" id="CP080997">
    <property type="protein sequence ID" value="QZA09240.1"/>
    <property type="molecule type" value="Genomic_DNA"/>
</dbReference>
<evidence type="ECO:0000313" key="3">
    <source>
        <dbReference type="Proteomes" id="UP000036464"/>
    </source>
</evidence>
<evidence type="ECO:0000313" key="4">
    <source>
        <dbReference type="Proteomes" id="UP000825008"/>
    </source>
</evidence>